<dbReference type="InterPro" id="IPR005467">
    <property type="entry name" value="His_kinase_dom"/>
</dbReference>
<dbReference type="InterPro" id="IPR003594">
    <property type="entry name" value="HATPase_dom"/>
</dbReference>
<feature type="domain" description="Histidine kinase" evidence="9">
    <location>
        <begin position="329"/>
        <end position="540"/>
    </location>
</feature>
<evidence type="ECO:0000256" key="3">
    <source>
        <dbReference type="ARBA" id="ARBA00022553"/>
    </source>
</evidence>
<keyword evidence="5" id="KW-0547">Nucleotide-binding</keyword>
<dbReference type="PANTHER" id="PTHR43065:SF10">
    <property type="entry name" value="PEROXIDE STRESS-ACTIVATED HISTIDINE KINASE MAK3"/>
    <property type="match status" value="1"/>
</dbReference>
<protein>
    <recommendedName>
        <fullName evidence="2">histidine kinase</fullName>
        <ecNumber evidence="2">2.7.13.3</ecNumber>
    </recommendedName>
</protein>
<evidence type="ECO:0000256" key="2">
    <source>
        <dbReference type="ARBA" id="ARBA00012438"/>
    </source>
</evidence>
<dbReference type="GO" id="GO:0009399">
    <property type="term" value="P:nitrogen fixation"/>
    <property type="evidence" value="ECO:0007669"/>
    <property type="project" value="InterPro"/>
</dbReference>
<sequence length="546" mass="60695">MIQRKIQSTKSDNLVDRINDFLASPPEGTPTEVLEAFSSLDSNQFLPPKLFYELVEQAPIAISITDPTARILYVNCAFETLTGYAREEVIGKNESVLSSKSTPESVYRELWETIHSNKVWQGTLVNHRKSQEEYLAELTISPVNNNKGQTAYFLGMHRDITEMHQLEQRLKFQKNLTEAALNAAPMVVAVVAADRKVLLDNHAYKALIGDFRGVEPASLFLEALEQQVGFDLSTVCQVGSGFTNVEIRLDPPGGAAPRWFACSGVHVPELDEAAHNYFKQAESTRCCLLLIANEVTGSRKRIQEARLNMIRANMAEQQMVQTMREAISGAIFKIQAPLNVIKAALSMPAAGQENMGMRIVLQQALKSGDEAMESLHEALPSPVVEKTSLVNINELLHEVVKLSTENLLSAGIVVDWRPAPVLAEVNGRINALRGLFKYLIDNAIQSLIEAKQDYREIRIQTKQDNQDLLIEVMDNGVGIPKAHRLKVFEPFYCGWEQPKEHAGMGLTMAQEVVIGHGGNVEIDANFYGGCRVFVRLPLNGMEETLL</sequence>
<evidence type="ECO:0000259" key="10">
    <source>
        <dbReference type="PROSITE" id="PS50112"/>
    </source>
</evidence>
<dbReference type="EMBL" id="LVJZ01000003">
    <property type="protein sequence ID" value="ODB98656.1"/>
    <property type="molecule type" value="Genomic_DNA"/>
</dbReference>
<dbReference type="InterPro" id="IPR035965">
    <property type="entry name" value="PAS-like_dom_sf"/>
</dbReference>
<accession>A0A1E2UV69</accession>
<feature type="domain" description="PAC" evidence="11">
    <location>
        <begin position="118"/>
        <end position="172"/>
    </location>
</feature>
<evidence type="ECO:0000256" key="4">
    <source>
        <dbReference type="ARBA" id="ARBA00022679"/>
    </source>
</evidence>
<dbReference type="RefSeq" id="WP_069006076.1">
    <property type="nucleotide sequence ID" value="NZ_LVJW01000003.1"/>
</dbReference>
<comment type="catalytic activity">
    <reaction evidence="1">
        <text>ATP + protein L-histidine = ADP + protein N-phospho-L-histidine.</text>
        <dbReference type="EC" id="2.7.13.3"/>
    </reaction>
</comment>
<dbReference type="CDD" id="cd00130">
    <property type="entry name" value="PAS"/>
    <property type="match status" value="1"/>
</dbReference>
<dbReference type="Pfam" id="PF02518">
    <property type="entry name" value="HATPase_c"/>
    <property type="match status" value="1"/>
</dbReference>
<dbReference type="GO" id="GO:0006355">
    <property type="term" value="P:regulation of DNA-templated transcription"/>
    <property type="evidence" value="ECO:0007669"/>
    <property type="project" value="InterPro"/>
</dbReference>
<reference evidence="12 13" key="1">
    <citation type="submission" date="2016-03" db="EMBL/GenBank/DDBJ databases">
        <title>Chemosynthetic sulphur-oxidizing symbionts of marine invertebrate animals are capable of nitrogen fixation.</title>
        <authorList>
            <person name="Petersen J.M."/>
            <person name="Kemper A."/>
            <person name="Gruber-Vodicka H."/>
            <person name="Cardini U."/>
            <person name="Geest Mvander."/>
            <person name="Kleiner M."/>
            <person name="Bulgheresi S."/>
            <person name="Fussmann M."/>
            <person name="Herbold C."/>
            <person name="Seah B.K.B."/>
            <person name="Antony C.Paul."/>
            <person name="Liu D."/>
            <person name="Belitz A."/>
            <person name="Weber M."/>
        </authorList>
    </citation>
    <scope>NUCLEOTIDE SEQUENCE [LARGE SCALE GENOMIC DNA]</scope>
    <source>
        <strain evidence="12">G_D</strain>
    </source>
</reference>
<dbReference type="InterPro" id="IPR000700">
    <property type="entry name" value="PAS-assoc_C"/>
</dbReference>
<evidence type="ECO:0000256" key="8">
    <source>
        <dbReference type="ARBA" id="ARBA00023012"/>
    </source>
</evidence>
<dbReference type="GO" id="GO:0000160">
    <property type="term" value="P:phosphorelay signal transduction system"/>
    <property type="evidence" value="ECO:0007669"/>
    <property type="project" value="UniProtKB-KW"/>
</dbReference>
<dbReference type="InterPro" id="IPR036890">
    <property type="entry name" value="HATPase_C_sf"/>
</dbReference>
<dbReference type="Pfam" id="PF00989">
    <property type="entry name" value="PAS"/>
    <property type="match status" value="1"/>
</dbReference>
<evidence type="ECO:0000256" key="7">
    <source>
        <dbReference type="ARBA" id="ARBA00022840"/>
    </source>
</evidence>
<dbReference type="InterPro" id="IPR004358">
    <property type="entry name" value="Sig_transdc_His_kin-like_C"/>
</dbReference>
<keyword evidence="7" id="KW-0067">ATP-binding</keyword>
<keyword evidence="3" id="KW-0597">Phosphoprotein</keyword>
<dbReference type="SUPFAM" id="SSF55785">
    <property type="entry name" value="PYP-like sensor domain (PAS domain)"/>
    <property type="match status" value="2"/>
</dbReference>
<dbReference type="SUPFAM" id="SSF55874">
    <property type="entry name" value="ATPase domain of HSP90 chaperone/DNA topoisomerase II/histidine kinase"/>
    <property type="match status" value="1"/>
</dbReference>
<dbReference type="EC" id="2.7.13.3" evidence="2"/>
<dbReference type="PROSITE" id="PS50112">
    <property type="entry name" value="PAS"/>
    <property type="match status" value="1"/>
</dbReference>
<dbReference type="InterPro" id="IPR001610">
    <property type="entry name" value="PAC"/>
</dbReference>
<dbReference type="OrthoDB" id="7991996at2"/>
<dbReference type="PANTHER" id="PTHR43065">
    <property type="entry name" value="SENSOR HISTIDINE KINASE"/>
    <property type="match status" value="1"/>
</dbReference>
<evidence type="ECO:0000256" key="6">
    <source>
        <dbReference type="ARBA" id="ARBA00022777"/>
    </source>
</evidence>
<name>A0A1E2UV69_9GAMM</name>
<keyword evidence="13" id="KW-1185">Reference proteome</keyword>
<evidence type="ECO:0000256" key="1">
    <source>
        <dbReference type="ARBA" id="ARBA00000085"/>
    </source>
</evidence>
<dbReference type="NCBIfam" id="TIGR02938">
    <property type="entry name" value="nifL_nitrog"/>
    <property type="match status" value="1"/>
</dbReference>
<dbReference type="STRING" id="1818881.A3196_14470"/>
<evidence type="ECO:0000313" key="12">
    <source>
        <dbReference type="EMBL" id="ODB98656.1"/>
    </source>
</evidence>
<organism evidence="12 13">
    <name type="scientific">Candidatus Thiodiazotropha endoloripes</name>
    <dbReference type="NCBI Taxonomy" id="1818881"/>
    <lineage>
        <taxon>Bacteria</taxon>
        <taxon>Pseudomonadati</taxon>
        <taxon>Pseudomonadota</taxon>
        <taxon>Gammaproteobacteria</taxon>
        <taxon>Chromatiales</taxon>
        <taxon>Sedimenticolaceae</taxon>
        <taxon>Candidatus Thiodiazotropha</taxon>
    </lineage>
</organism>
<dbReference type="AlphaFoldDB" id="A0A1E2UV69"/>
<dbReference type="GO" id="GO:0004673">
    <property type="term" value="F:protein histidine kinase activity"/>
    <property type="evidence" value="ECO:0007669"/>
    <property type="project" value="UniProtKB-EC"/>
</dbReference>
<dbReference type="InterPro" id="IPR014285">
    <property type="entry name" value="N_fixation_neg-reg_NifL"/>
</dbReference>
<dbReference type="Gene3D" id="3.30.450.20">
    <property type="entry name" value="PAS domain"/>
    <property type="match status" value="2"/>
</dbReference>
<keyword evidence="6" id="KW-0418">Kinase</keyword>
<dbReference type="SMART" id="SM00387">
    <property type="entry name" value="HATPase_c"/>
    <property type="match status" value="1"/>
</dbReference>
<dbReference type="PRINTS" id="PR00344">
    <property type="entry name" value="BCTRLSENSOR"/>
</dbReference>
<evidence type="ECO:0000313" key="13">
    <source>
        <dbReference type="Proteomes" id="UP000094849"/>
    </source>
</evidence>
<comment type="caution">
    <text evidence="12">The sequence shown here is derived from an EMBL/GenBank/DDBJ whole genome shotgun (WGS) entry which is preliminary data.</text>
</comment>
<dbReference type="Proteomes" id="UP000094849">
    <property type="component" value="Unassembled WGS sequence"/>
</dbReference>
<feature type="domain" description="PAS" evidence="10">
    <location>
        <begin position="47"/>
        <end position="93"/>
    </location>
</feature>
<evidence type="ECO:0000259" key="11">
    <source>
        <dbReference type="PROSITE" id="PS50113"/>
    </source>
</evidence>
<evidence type="ECO:0000259" key="9">
    <source>
        <dbReference type="PROSITE" id="PS50109"/>
    </source>
</evidence>
<evidence type="ECO:0000256" key="5">
    <source>
        <dbReference type="ARBA" id="ARBA00022741"/>
    </source>
</evidence>
<dbReference type="SMART" id="SM00086">
    <property type="entry name" value="PAC"/>
    <property type="match status" value="1"/>
</dbReference>
<dbReference type="InterPro" id="IPR000014">
    <property type="entry name" value="PAS"/>
</dbReference>
<gene>
    <name evidence="12" type="ORF">A3196_14470</name>
</gene>
<dbReference type="PROSITE" id="PS50113">
    <property type="entry name" value="PAC"/>
    <property type="match status" value="1"/>
</dbReference>
<keyword evidence="8" id="KW-0902">Two-component regulatory system</keyword>
<dbReference type="CDD" id="cd00075">
    <property type="entry name" value="HATPase"/>
    <property type="match status" value="1"/>
</dbReference>
<keyword evidence="4" id="KW-0808">Transferase</keyword>
<dbReference type="Gene3D" id="3.30.565.10">
    <property type="entry name" value="Histidine kinase-like ATPase, C-terminal domain"/>
    <property type="match status" value="1"/>
</dbReference>
<dbReference type="PROSITE" id="PS50109">
    <property type="entry name" value="HIS_KIN"/>
    <property type="match status" value="1"/>
</dbReference>
<dbReference type="InterPro" id="IPR013767">
    <property type="entry name" value="PAS_fold"/>
</dbReference>
<dbReference type="GO" id="GO:0005524">
    <property type="term" value="F:ATP binding"/>
    <property type="evidence" value="ECO:0007669"/>
    <property type="project" value="UniProtKB-KW"/>
</dbReference>
<proteinExistence type="predicted"/>
<dbReference type="NCBIfam" id="TIGR00229">
    <property type="entry name" value="sensory_box"/>
    <property type="match status" value="1"/>
</dbReference>
<dbReference type="SMART" id="SM00091">
    <property type="entry name" value="PAS"/>
    <property type="match status" value="1"/>
</dbReference>